<dbReference type="Proteomes" id="UP000648187">
    <property type="component" value="Unassembled WGS sequence"/>
</dbReference>
<evidence type="ECO:0000313" key="2">
    <source>
        <dbReference type="Proteomes" id="UP000648187"/>
    </source>
</evidence>
<keyword evidence="2" id="KW-1185">Reference proteome</keyword>
<accession>A0A835GIU5</accession>
<reference evidence="1" key="1">
    <citation type="submission" date="2020-08" db="EMBL/GenBank/DDBJ databases">
        <title>Spodoptera exigua strain:BAW_Kor-Di-RS1 Genome sequencing and assembly.</title>
        <authorList>
            <person name="Kim J."/>
            <person name="Nam H.Y."/>
            <person name="Kwon M."/>
            <person name="Choi J.H."/>
            <person name="Cho S.R."/>
            <person name="Kim G.-H."/>
        </authorList>
    </citation>
    <scope>NUCLEOTIDE SEQUENCE</scope>
    <source>
        <strain evidence="1">BAW_Kor-Di-RS1</strain>
        <tissue evidence="1">Whole-body</tissue>
    </source>
</reference>
<dbReference type="AlphaFoldDB" id="A0A835GIU5"/>
<protein>
    <submittedName>
        <fullName evidence="1">Uncharacterized protein</fullName>
    </submittedName>
</protein>
<evidence type="ECO:0000313" key="1">
    <source>
        <dbReference type="EMBL" id="KAF9419240.1"/>
    </source>
</evidence>
<organism evidence="1 2">
    <name type="scientific">Spodoptera exigua</name>
    <name type="common">Beet armyworm</name>
    <name type="synonym">Noctua fulgens</name>
    <dbReference type="NCBI Taxonomy" id="7107"/>
    <lineage>
        <taxon>Eukaryota</taxon>
        <taxon>Metazoa</taxon>
        <taxon>Ecdysozoa</taxon>
        <taxon>Arthropoda</taxon>
        <taxon>Hexapoda</taxon>
        <taxon>Insecta</taxon>
        <taxon>Pterygota</taxon>
        <taxon>Neoptera</taxon>
        <taxon>Endopterygota</taxon>
        <taxon>Lepidoptera</taxon>
        <taxon>Glossata</taxon>
        <taxon>Ditrysia</taxon>
        <taxon>Noctuoidea</taxon>
        <taxon>Noctuidae</taxon>
        <taxon>Amphipyrinae</taxon>
        <taxon>Spodoptera</taxon>
    </lineage>
</organism>
<gene>
    <name evidence="1" type="ORF">HW555_004167</name>
</gene>
<dbReference type="EMBL" id="JACKWZ010000045">
    <property type="protein sequence ID" value="KAF9419240.1"/>
    <property type="molecule type" value="Genomic_DNA"/>
</dbReference>
<name>A0A835GIU5_SPOEX</name>
<sequence length="506" mass="57430">MVILVFVKQEADLALTLRKFVNQKDLSEYCRRRVMPSVFLGRHVVDAYSKILQFSRLELPYSCYISVRTESGSNIILVIQLVSSRNLVESCRESKNQLLVYELGETFGGYWGALPNRVMDMSPKQDENQYTIKTTQPATTTRTKASTNSEERPVEYFVEIPIVNVSLELAPGRLPDKSLFDNEDVFDKIVDVKPWPNDTYKTKVLPLLQFSLENNDIGGALRSTVTVEPEIPKYQVQFNPDIFTTDYRLSYPVFNVPGKRLQNKYKVDHKLDFKKNKKLLAEKQSLFFKTSFPMFQYPTFVSPAHDILFTSHYSTSQFLGNAEPASESWDAVNAILKNLNRSEHVSNKPKIDDVASLLQGLAKIGPNKTGLVPHVSIARHPVTSAWHSTKGYKTDSITWRQPSATYRTNYLDDEEEETGTQVTSSTMDNRDGSTGFLLPILDVDNVVLNCTEKPLTLLDHKSWENMVHAASVMAVVLNHSVTPREDVDPQGDYEAISKLRQVLMEL</sequence>
<comment type="caution">
    <text evidence="1">The sequence shown here is derived from an EMBL/GenBank/DDBJ whole genome shotgun (WGS) entry which is preliminary data.</text>
</comment>
<proteinExistence type="predicted"/>